<evidence type="ECO:0000256" key="5">
    <source>
        <dbReference type="ARBA" id="ARBA00022692"/>
    </source>
</evidence>
<keyword evidence="4" id="KW-1003">Cell membrane</keyword>
<evidence type="ECO:0000256" key="2">
    <source>
        <dbReference type="ARBA" id="ARBA00006434"/>
    </source>
</evidence>
<feature type="transmembrane region" description="Helical" evidence="10">
    <location>
        <begin position="91"/>
        <end position="112"/>
    </location>
</feature>
<feature type="transmembrane region" description="Helical" evidence="10">
    <location>
        <begin position="355"/>
        <end position="384"/>
    </location>
</feature>
<proteinExistence type="inferred from homology"/>
<comment type="caution">
    <text evidence="11">The sequence shown here is derived from an EMBL/GenBank/DDBJ whole genome shotgun (WGS) entry which is preliminary data.</text>
</comment>
<dbReference type="Pfam" id="PF00474">
    <property type="entry name" value="SSF"/>
    <property type="match status" value="1"/>
</dbReference>
<evidence type="ECO:0000256" key="4">
    <source>
        <dbReference type="ARBA" id="ARBA00022475"/>
    </source>
</evidence>
<feature type="transmembrane region" description="Helical" evidence="10">
    <location>
        <begin position="431"/>
        <end position="454"/>
    </location>
</feature>
<reference evidence="11 12" key="1">
    <citation type="submission" date="2017-09" db="EMBL/GenBank/DDBJ databases">
        <title>Bacterial strain isolated from the female urinary microbiota.</title>
        <authorList>
            <person name="Thomas-White K."/>
            <person name="Kumar N."/>
            <person name="Forster S."/>
            <person name="Putonti C."/>
            <person name="Lawley T."/>
            <person name="Wolfe A.J."/>
        </authorList>
    </citation>
    <scope>NUCLEOTIDE SEQUENCE [LARGE SCALE GENOMIC DNA]</scope>
    <source>
        <strain evidence="11 12">UMB0908</strain>
    </source>
</reference>
<dbReference type="AlphaFoldDB" id="A0A2N6T279"/>
<accession>A0A2N6T279</accession>
<dbReference type="PANTHER" id="PTHR48086">
    <property type="entry name" value="SODIUM/PROLINE SYMPORTER-RELATED"/>
    <property type="match status" value="1"/>
</dbReference>
<dbReference type="Proteomes" id="UP000235363">
    <property type="component" value="Unassembled WGS sequence"/>
</dbReference>
<evidence type="ECO:0000256" key="10">
    <source>
        <dbReference type="SAM" id="Phobius"/>
    </source>
</evidence>
<evidence type="ECO:0000313" key="12">
    <source>
        <dbReference type="Proteomes" id="UP000235363"/>
    </source>
</evidence>
<organism evidence="11 12">
    <name type="scientific">Corynebacterium xerosis</name>
    <dbReference type="NCBI Taxonomy" id="1725"/>
    <lineage>
        <taxon>Bacteria</taxon>
        <taxon>Bacillati</taxon>
        <taxon>Actinomycetota</taxon>
        <taxon>Actinomycetes</taxon>
        <taxon>Mycobacteriales</taxon>
        <taxon>Corynebacteriaceae</taxon>
        <taxon>Corynebacterium</taxon>
    </lineage>
</organism>
<keyword evidence="8 10" id="KW-0472">Membrane</keyword>
<feature type="transmembrane region" description="Helical" evidence="10">
    <location>
        <begin position="174"/>
        <end position="191"/>
    </location>
</feature>
<dbReference type="GO" id="GO:0015293">
    <property type="term" value="F:symporter activity"/>
    <property type="evidence" value="ECO:0007669"/>
    <property type="project" value="UniProtKB-KW"/>
</dbReference>
<feature type="transmembrane region" description="Helical" evidence="10">
    <location>
        <begin position="303"/>
        <end position="328"/>
    </location>
</feature>
<dbReference type="InterPro" id="IPR038377">
    <property type="entry name" value="Na/Glc_symporter_sf"/>
</dbReference>
<dbReference type="GO" id="GO:0006847">
    <property type="term" value="P:plasma membrane acetate transport"/>
    <property type="evidence" value="ECO:0007669"/>
    <property type="project" value="TreeGrafter"/>
</dbReference>
<feature type="transmembrane region" description="Helical" evidence="10">
    <location>
        <begin position="17"/>
        <end position="35"/>
    </location>
</feature>
<evidence type="ECO:0000256" key="7">
    <source>
        <dbReference type="ARBA" id="ARBA00022989"/>
    </source>
</evidence>
<gene>
    <name evidence="11" type="ORF">CJ204_01100</name>
</gene>
<evidence type="ECO:0000256" key="9">
    <source>
        <dbReference type="RuleBase" id="RU362091"/>
    </source>
</evidence>
<keyword evidence="7 10" id="KW-1133">Transmembrane helix</keyword>
<dbReference type="PROSITE" id="PS50283">
    <property type="entry name" value="NA_SOLUT_SYMP_3"/>
    <property type="match status" value="1"/>
</dbReference>
<evidence type="ECO:0000256" key="3">
    <source>
        <dbReference type="ARBA" id="ARBA00022448"/>
    </source>
</evidence>
<comment type="similarity">
    <text evidence="2 9">Belongs to the sodium:solute symporter (SSF) (TC 2.A.21) family.</text>
</comment>
<name>A0A2N6T279_9CORY</name>
<dbReference type="PANTHER" id="PTHR48086:SF6">
    <property type="entry name" value="CATION_ACETATE SYMPORTER ACTP"/>
    <property type="match status" value="1"/>
</dbReference>
<keyword evidence="5 10" id="KW-0812">Transmembrane</keyword>
<dbReference type="Gene3D" id="1.20.1730.10">
    <property type="entry name" value="Sodium/glucose cotransporter"/>
    <property type="match status" value="1"/>
</dbReference>
<evidence type="ECO:0000313" key="11">
    <source>
        <dbReference type="EMBL" id="PMC63448.1"/>
    </source>
</evidence>
<dbReference type="GO" id="GO:0005886">
    <property type="term" value="C:plasma membrane"/>
    <property type="evidence" value="ECO:0007669"/>
    <property type="project" value="UniProtKB-SubCell"/>
</dbReference>
<evidence type="ECO:0000256" key="6">
    <source>
        <dbReference type="ARBA" id="ARBA00022847"/>
    </source>
</evidence>
<keyword evidence="6" id="KW-0769">Symport</keyword>
<comment type="subcellular location">
    <subcellularLocation>
        <location evidence="1">Cell membrane</location>
        <topology evidence="1">Multi-pass membrane protein</topology>
    </subcellularLocation>
</comment>
<feature type="transmembrane region" description="Helical" evidence="10">
    <location>
        <begin position="203"/>
        <end position="221"/>
    </location>
</feature>
<sequence length="551" mass="56982">MNNHSLLAQADLAESNPILNIIVFVAFIVITMVVVTRVSKGGNKKDASDFYTGGAQFSGTQNGLAIAGDYLSAASFLGIVGAIALSGYDGFLYSIGFFVAWLVALLLVAEPLRNVGKFTMADVLAFRLRQQPVRTAAAITTLAVTLFYLIAQMAGAGSLVAVLLNLDGKLEQSIVVAIVGIVMIAYVLIGGMKGTTYVQMIKAVLLVGGVAVMTVLVFVVAKSGFVGLLEQAVNTHDASQTAAEAGTQGSQLLQPGMKYGATETSKLDFISLGLALVLGTAGLPHVLMRFYTVPTAREARKSVTWAIVLIGSFYLMTLILGFGAAALVGPDAILAAPGGANAAAPLLALRLGGSIFMALISAVAFATVLAVVAGLAITASASVGQDLYQAVIKKGTATEEQQVRVSRITVVVLGIASIILGILAMSQNVAFLVALAFAVAASANLPTILLSLFWKKFNTTGAVSSMYVGVGSALLLIFFSPAVSGLETSMVPGADWAWFPLQNPGLVSIPLGFIAGIIGTYVGKPDNLDDLQAEMEVRSLTGVGTEAAVDH</sequence>
<feature type="transmembrane region" description="Helical" evidence="10">
    <location>
        <begin position="405"/>
        <end position="425"/>
    </location>
</feature>
<dbReference type="InterPro" id="IPR050277">
    <property type="entry name" value="Sodium:Solute_Symporter"/>
</dbReference>
<feature type="transmembrane region" description="Helical" evidence="10">
    <location>
        <begin position="506"/>
        <end position="523"/>
    </location>
</feature>
<dbReference type="CDD" id="cd11480">
    <property type="entry name" value="SLC5sbd_u4"/>
    <property type="match status" value="1"/>
</dbReference>
<feature type="transmembrane region" description="Helical" evidence="10">
    <location>
        <begin position="466"/>
        <end position="486"/>
    </location>
</feature>
<dbReference type="GO" id="GO:0015123">
    <property type="term" value="F:acetate transmembrane transporter activity"/>
    <property type="evidence" value="ECO:0007669"/>
    <property type="project" value="TreeGrafter"/>
</dbReference>
<feature type="transmembrane region" description="Helical" evidence="10">
    <location>
        <begin position="133"/>
        <end position="154"/>
    </location>
</feature>
<feature type="transmembrane region" description="Helical" evidence="10">
    <location>
        <begin position="64"/>
        <end position="85"/>
    </location>
</feature>
<evidence type="ECO:0000256" key="8">
    <source>
        <dbReference type="ARBA" id="ARBA00023136"/>
    </source>
</evidence>
<dbReference type="InterPro" id="IPR001734">
    <property type="entry name" value="Na/solute_symporter"/>
</dbReference>
<keyword evidence="3" id="KW-0813">Transport</keyword>
<evidence type="ECO:0000256" key="1">
    <source>
        <dbReference type="ARBA" id="ARBA00004651"/>
    </source>
</evidence>
<feature type="transmembrane region" description="Helical" evidence="10">
    <location>
        <begin position="269"/>
        <end position="291"/>
    </location>
</feature>
<dbReference type="RefSeq" id="WP_102211805.1">
    <property type="nucleotide sequence ID" value="NZ_PNHF01000001.1"/>
</dbReference>
<dbReference type="EMBL" id="PNHF01000001">
    <property type="protein sequence ID" value="PMC63448.1"/>
    <property type="molecule type" value="Genomic_DNA"/>
</dbReference>
<protein>
    <submittedName>
        <fullName evidence="11">Cation acetate symporter</fullName>
    </submittedName>
</protein>